<dbReference type="STRING" id="400727.A0A2T7NZ54"/>
<dbReference type="SMART" id="SM01189">
    <property type="entry name" value="ELM2"/>
    <property type="match status" value="1"/>
</dbReference>
<comment type="caution">
    <text evidence="14">The sequence shown here is derived from an EMBL/GenBank/DDBJ whole genome shotgun (WGS) entry which is preliminary data.</text>
</comment>
<keyword evidence="4" id="KW-0862">Zinc</keyword>
<dbReference type="Gene3D" id="1.10.10.60">
    <property type="entry name" value="Homeodomain-like"/>
    <property type="match status" value="1"/>
</dbReference>
<keyword evidence="7" id="KW-0804">Transcription</keyword>
<dbReference type="PROSITE" id="PS51293">
    <property type="entry name" value="SANT"/>
    <property type="match status" value="1"/>
</dbReference>
<dbReference type="GO" id="GO:0003714">
    <property type="term" value="F:transcription corepressor activity"/>
    <property type="evidence" value="ECO:0007669"/>
    <property type="project" value="TreeGrafter"/>
</dbReference>
<dbReference type="FunFam" id="1.10.10.60:FF:000012">
    <property type="entry name" value="Metastasis-associated 1 family, member 3"/>
    <property type="match status" value="1"/>
</dbReference>
<dbReference type="Pfam" id="PF00096">
    <property type="entry name" value="zf-C2H2"/>
    <property type="match status" value="1"/>
</dbReference>
<dbReference type="SMART" id="SM00355">
    <property type="entry name" value="ZnF_C2H2"/>
    <property type="match status" value="2"/>
</dbReference>
<evidence type="ECO:0000313" key="14">
    <source>
        <dbReference type="EMBL" id="PVD26451.1"/>
    </source>
</evidence>
<dbReference type="PROSITE" id="PS00028">
    <property type="entry name" value="ZINC_FINGER_C2H2_1"/>
    <property type="match status" value="2"/>
</dbReference>
<dbReference type="Pfam" id="PF12874">
    <property type="entry name" value="zf-met"/>
    <property type="match status" value="1"/>
</dbReference>
<dbReference type="Proteomes" id="UP000245119">
    <property type="component" value="Linkage Group LG8"/>
</dbReference>
<feature type="region of interest" description="Disordered" evidence="10">
    <location>
        <begin position="919"/>
        <end position="954"/>
    </location>
</feature>
<dbReference type="PROSITE" id="PS50157">
    <property type="entry name" value="ZINC_FINGER_C2H2_2"/>
    <property type="match status" value="2"/>
</dbReference>
<evidence type="ECO:0000259" key="11">
    <source>
        <dbReference type="PROSITE" id="PS50157"/>
    </source>
</evidence>
<dbReference type="GO" id="GO:0005667">
    <property type="term" value="C:transcription regulator complex"/>
    <property type="evidence" value="ECO:0007669"/>
    <property type="project" value="TreeGrafter"/>
</dbReference>
<feature type="domain" description="SANT" evidence="13">
    <location>
        <begin position="632"/>
        <end position="683"/>
    </location>
</feature>
<dbReference type="InterPro" id="IPR051066">
    <property type="entry name" value="Trans_reg/Corepressor"/>
</dbReference>
<gene>
    <name evidence="14" type="ORF">C0Q70_14128</name>
</gene>
<dbReference type="SMART" id="SM00717">
    <property type="entry name" value="SANT"/>
    <property type="match status" value="1"/>
</dbReference>
<feature type="compositionally biased region" description="Pro residues" evidence="10">
    <location>
        <begin position="945"/>
        <end position="954"/>
    </location>
</feature>
<feature type="region of interest" description="Disordered" evidence="10">
    <location>
        <begin position="700"/>
        <end position="748"/>
    </location>
</feature>
<keyword evidence="15" id="KW-1185">Reference proteome</keyword>
<evidence type="ECO:0000256" key="6">
    <source>
        <dbReference type="ARBA" id="ARBA00023125"/>
    </source>
</evidence>
<dbReference type="SUPFAM" id="SSF57667">
    <property type="entry name" value="beta-beta-alpha zinc fingers"/>
    <property type="match status" value="1"/>
</dbReference>
<sequence>MHLGQTHVVLHSPPIMLSGSTGSGQIVTVSNVAASSAGASSPVTSANSVSSIIMTPGLPGGVLSNGQQLHLGSSQLVSLSTSSVVTQAPNPSPSHNPHSHLSLNQSSEQQPTTLSGASLATLISTSSPSQHYMELAQQHLVTSSAETLSMGEAVDVQDSTMCQLMSDLEGGIGSELLQMPNPHVGGQGLVGDILSGGMVLGQQSMAEKLPGFQSFQSLISTQGRLTPPSGGHILLDSIKQDVMLSSAVSTQPHPSGSGEAALEHFTGNPSSGTHASSIKNTHSELKRRLSADSRLSVASTSTLTTMLSKGASYPGHYLKPANEEENGSNSGVTAAARVRMRSKSGDIHKFMRSKSVDHSVMRPRSSTEESIYRPRKRSGDETFIGRSKSHGEDYLSQSDGAGVFRNPGSLPSPFKIKRKHRPTPLFIPTCFSSFQSRLRSPRLWDGGDTKGRGHTPPPYTPPPMLSPIRSGSGLFWTIQSARPLTPQSAPVSARLSLSRRGSFVEATPDTIPKDVDESPPPETDIKPHVNVGVQYQAEVPSLIENRNLAFVTESKEDLMWDPSILNINTEEDVQSYQDFACCAAVKGNGSNVEYALHLLYLSQGDIQMAMLMLMSDPPLLPPNHGLLSYKYQETESWKSSEIEAFHQALNEFDKDFFNVARRVGSKSVKECIQFYYLWKKVCPDDYKRLRVSRRKRIQSGLYNLRSQQPNSLGAESGHEQVQDAGLTNPHDEFEYEGSDSDTEDQNHTSGMVASDAMLPDLAAEAELSSVASSPAAPSSLMHGQEMTNIMTHMASITSTSMPNTPPMVLPHTTSSVMVSMAPVLPPLIPSTPPPVPAPPPPPAFVCDYQGCGATLNSKQSLMRHMRRHLKDTEESSLPRPPRPKPRPSTPSKSPIYDQHGEEIFPCKLCDRVFTKVKSRSAHMKSHKMAEAEKKLPTASIGFINPTPPSPVEDS</sequence>
<organism evidence="14 15">
    <name type="scientific">Pomacea canaliculata</name>
    <name type="common">Golden apple snail</name>
    <dbReference type="NCBI Taxonomy" id="400727"/>
    <lineage>
        <taxon>Eukaryota</taxon>
        <taxon>Metazoa</taxon>
        <taxon>Spiralia</taxon>
        <taxon>Lophotrochozoa</taxon>
        <taxon>Mollusca</taxon>
        <taxon>Gastropoda</taxon>
        <taxon>Caenogastropoda</taxon>
        <taxon>Architaenioglossa</taxon>
        <taxon>Ampullarioidea</taxon>
        <taxon>Ampullariidae</taxon>
        <taxon>Pomacea</taxon>
    </lineage>
</organism>
<feature type="compositionally biased region" description="Polar residues" evidence="10">
    <location>
        <begin position="700"/>
        <end position="713"/>
    </location>
</feature>
<dbReference type="Gene3D" id="3.30.160.60">
    <property type="entry name" value="Classic Zinc Finger"/>
    <property type="match status" value="1"/>
</dbReference>
<evidence type="ECO:0000256" key="4">
    <source>
        <dbReference type="ARBA" id="ARBA00022833"/>
    </source>
</evidence>
<feature type="domain" description="ELM2" evidence="12">
    <location>
        <begin position="527"/>
        <end position="617"/>
    </location>
</feature>
<evidence type="ECO:0000256" key="2">
    <source>
        <dbReference type="ARBA" id="ARBA00022723"/>
    </source>
</evidence>
<dbReference type="Pfam" id="PF01448">
    <property type="entry name" value="ELM2"/>
    <property type="match status" value="1"/>
</dbReference>
<evidence type="ECO:0000256" key="10">
    <source>
        <dbReference type="SAM" id="MobiDB-lite"/>
    </source>
</evidence>
<dbReference type="PROSITE" id="PS51156">
    <property type="entry name" value="ELM2"/>
    <property type="match status" value="1"/>
</dbReference>
<evidence type="ECO:0000256" key="9">
    <source>
        <dbReference type="PROSITE-ProRule" id="PRU00042"/>
    </source>
</evidence>
<feature type="compositionally biased region" description="Polar residues" evidence="10">
    <location>
        <begin position="267"/>
        <end position="280"/>
    </location>
</feature>
<comment type="subcellular location">
    <subcellularLocation>
        <location evidence="1">Nucleus</location>
    </subcellularLocation>
</comment>
<dbReference type="AlphaFoldDB" id="A0A2T7NZ54"/>
<evidence type="ECO:0000313" key="15">
    <source>
        <dbReference type="Proteomes" id="UP000245119"/>
    </source>
</evidence>
<evidence type="ECO:0000256" key="1">
    <source>
        <dbReference type="ARBA" id="ARBA00004123"/>
    </source>
</evidence>
<dbReference type="InterPro" id="IPR001005">
    <property type="entry name" value="SANT/Myb"/>
</dbReference>
<feature type="region of interest" description="Disordered" evidence="10">
    <location>
        <begin position="507"/>
        <end position="527"/>
    </location>
</feature>
<proteinExistence type="predicted"/>
<evidence type="ECO:0000256" key="8">
    <source>
        <dbReference type="ARBA" id="ARBA00023242"/>
    </source>
</evidence>
<dbReference type="InterPro" id="IPR013087">
    <property type="entry name" value="Znf_C2H2_type"/>
</dbReference>
<dbReference type="OrthoDB" id="5977959at2759"/>
<dbReference type="InterPro" id="IPR000949">
    <property type="entry name" value="ELM2_dom"/>
</dbReference>
<keyword evidence="6" id="KW-0238">DNA-binding</keyword>
<feature type="region of interest" description="Disordered" evidence="10">
    <location>
        <begin position="248"/>
        <end position="291"/>
    </location>
</feature>
<feature type="compositionally biased region" description="Basic and acidic residues" evidence="10">
    <location>
        <begin position="281"/>
        <end position="291"/>
    </location>
</feature>
<name>A0A2T7NZ54_POMCA</name>
<feature type="compositionally biased region" description="Acidic residues" evidence="10">
    <location>
        <begin position="733"/>
        <end position="743"/>
    </location>
</feature>
<dbReference type="GO" id="GO:0006357">
    <property type="term" value="P:regulation of transcription by RNA polymerase II"/>
    <property type="evidence" value="ECO:0007669"/>
    <property type="project" value="TreeGrafter"/>
</dbReference>
<evidence type="ECO:0000259" key="12">
    <source>
        <dbReference type="PROSITE" id="PS51156"/>
    </source>
</evidence>
<dbReference type="PANTHER" id="PTHR16089:SF40">
    <property type="entry name" value="SUPPRESSOR OF ACTIVATED EGL-4 PROTEIN 1"/>
    <property type="match status" value="1"/>
</dbReference>
<evidence type="ECO:0000256" key="3">
    <source>
        <dbReference type="ARBA" id="ARBA00022771"/>
    </source>
</evidence>
<dbReference type="GO" id="GO:0000118">
    <property type="term" value="C:histone deacetylase complex"/>
    <property type="evidence" value="ECO:0007669"/>
    <property type="project" value="TreeGrafter"/>
</dbReference>
<dbReference type="GO" id="GO:0003677">
    <property type="term" value="F:DNA binding"/>
    <property type="evidence" value="ECO:0007669"/>
    <property type="project" value="UniProtKB-KW"/>
</dbReference>
<feature type="domain" description="C2H2-type" evidence="11">
    <location>
        <begin position="904"/>
        <end position="931"/>
    </location>
</feature>
<dbReference type="GO" id="GO:0008270">
    <property type="term" value="F:zinc ion binding"/>
    <property type="evidence" value="ECO:0007669"/>
    <property type="project" value="UniProtKB-KW"/>
</dbReference>
<evidence type="ECO:0000259" key="13">
    <source>
        <dbReference type="PROSITE" id="PS51293"/>
    </source>
</evidence>
<feature type="region of interest" description="Disordered" evidence="10">
    <location>
        <begin position="441"/>
        <end position="461"/>
    </location>
</feature>
<feature type="region of interest" description="Disordered" evidence="10">
    <location>
        <begin position="862"/>
        <end position="897"/>
    </location>
</feature>
<feature type="compositionally biased region" description="Basic and acidic residues" evidence="10">
    <location>
        <begin position="355"/>
        <end position="380"/>
    </location>
</feature>
<evidence type="ECO:0000256" key="5">
    <source>
        <dbReference type="ARBA" id="ARBA00023015"/>
    </source>
</evidence>
<evidence type="ECO:0000256" key="7">
    <source>
        <dbReference type="ARBA" id="ARBA00023163"/>
    </source>
</evidence>
<dbReference type="InterPro" id="IPR009057">
    <property type="entry name" value="Homeodomain-like_sf"/>
</dbReference>
<dbReference type="SUPFAM" id="SSF46689">
    <property type="entry name" value="Homeodomain-like"/>
    <property type="match status" value="1"/>
</dbReference>
<accession>A0A2T7NZ54</accession>
<dbReference type="EMBL" id="PZQS01000008">
    <property type="protein sequence ID" value="PVD26451.1"/>
    <property type="molecule type" value="Genomic_DNA"/>
</dbReference>
<feature type="region of interest" description="Disordered" evidence="10">
    <location>
        <begin position="355"/>
        <end position="417"/>
    </location>
</feature>
<keyword evidence="2" id="KW-0479">Metal-binding</keyword>
<dbReference type="PANTHER" id="PTHR16089">
    <property type="entry name" value="REST COREPRESSOR COREST PROTEIN-RELATED"/>
    <property type="match status" value="1"/>
</dbReference>
<feature type="domain" description="C2H2-type" evidence="11">
    <location>
        <begin position="844"/>
        <end position="873"/>
    </location>
</feature>
<keyword evidence="5" id="KW-0805">Transcription regulation</keyword>
<dbReference type="InterPro" id="IPR036236">
    <property type="entry name" value="Znf_C2H2_sf"/>
</dbReference>
<feature type="compositionally biased region" description="Low complexity" evidence="10">
    <location>
        <begin position="82"/>
        <end position="107"/>
    </location>
</feature>
<protein>
    <submittedName>
        <fullName evidence="14">Uncharacterized protein</fullName>
    </submittedName>
</protein>
<dbReference type="InterPro" id="IPR017884">
    <property type="entry name" value="SANT_dom"/>
</dbReference>
<keyword evidence="3 9" id="KW-0863">Zinc-finger</keyword>
<reference evidence="14 15" key="1">
    <citation type="submission" date="2018-04" db="EMBL/GenBank/DDBJ databases">
        <title>The genome of golden apple snail Pomacea canaliculata provides insight into stress tolerance and invasive adaptation.</title>
        <authorList>
            <person name="Liu C."/>
            <person name="Liu B."/>
            <person name="Ren Y."/>
            <person name="Zhang Y."/>
            <person name="Wang H."/>
            <person name="Li S."/>
            <person name="Jiang F."/>
            <person name="Yin L."/>
            <person name="Zhang G."/>
            <person name="Qian W."/>
            <person name="Fan W."/>
        </authorList>
    </citation>
    <scope>NUCLEOTIDE SEQUENCE [LARGE SCALE GENOMIC DNA]</scope>
    <source>
        <strain evidence="14">SZHN2017</strain>
        <tissue evidence="14">Muscle</tissue>
    </source>
</reference>
<keyword evidence="8" id="KW-0539">Nucleus</keyword>
<feature type="region of interest" description="Disordered" evidence="10">
    <location>
        <begin position="82"/>
        <end position="114"/>
    </location>
</feature>